<sequence length="425" mass="49395">MKKKGFIILGIVIVVVIAIIDSITPKKVVWTPTYNEKETSPFDLKIFHDQLNDIFKEEKITTIKNTFYEYYQEKPFMGLTANSTYINIDEQYQPDPSSEENLLEFIGKGNIAFISANNFSTSLLDSLKLNNTIKNQSLLNVDRLKLSLKNSADVLNYKTKFKFQQFYFKDSTNYKALGMVSFKENDSITIRKNNFIEVKYKRGLFYLHTQPEIFTNYYLLKANNTKYINQLLSSIPSKISSDLDVYKTKDFVPVQPIKSTVYFESNFKSDDALTNSPLRFIKSQKELYAAWILLIIAIGIFLLINAKRKQRIIPIIPKVRNTSIDFVETIAILYEEADNFQPIIHHKINIFYKNIRNAYNIVTDNTNPKLVAQLSLKSGYDLKKTKELIRFVNALKVRETSSITLLKKLNKEIEDFNKNTNTWKN</sequence>
<dbReference type="Proteomes" id="UP000184109">
    <property type="component" value="Unassembled WGS sequence"/>
</dbReference>
<dbReference type="EMBL" id="FQXQ01000001">
    <property type="protein sequence ID" value="SHH36344.1"/>
    <property type="molecule type" value="Genomic_DNA"/>
</dbReference>
<dbReference type="OrthoDB" id="1111222at2"/>
<organism evidence="3 4">
    <name type="scientific">Wenyingzhuangia marina</name>
    <dbReference type="NCBI Taxonomy" id="1195760"/>
    <lineage>
        <taxon>Bacteria</taxon>
        <taxon>Pseudomonadati</taxon>
        <taxon>Bacteroidota</taxon>
        <taxon>Flavobacteriia</taxon>
        <taxon>Flavobacteriales</taxon>
        <taxon>Flavobacteriaceae</taxon>
        <taxon>Wenyingzhuangia</taxon>
    </lineage>
</organism>
<protein>
    <recommendedName>
        <fullName evidence="2">DUF4350 domain-containing protein</fullName>
    </recommendedName>
</protein>
<evidence type="ECO:0000256" key="1">
    <source>
        <dbReference type="SAM" id="Phobius"/>
    </source>
</evidence>
<proteinExistence type="predicted"/>
<feature type="transmembrane region" description="Helical" evidence="1">
    <location>
        <begin position="287"/>
        <end position="306"/>
    </location>
</feature>
<reference evidence="4" key="1">
    <citation type="submission" date="2016-11" db="EMBL/GenBank/DDBJ databases">
        <authorList>
            <person name="Varghese N."/>
            <person name="Submissions S."/>
        </authorList>
    </citation>
    <scope>NUCLEOTIDE SEQUENCE [LARGE SCALE GENOMIC DNA]</scope>
    <source>
        <strain evidence="4">DSM 100572</strain>
    </source>
</reference>
<name>A0A1M5SCT5_9FLAO</name>
<gene>
    <name evidence="3" type="ORF">SAMN05444281_0244</name>
</gene>
<dbReference type="InterPro" id="IPR025646">
    <property type="entry name" value="DUF4350"/>
</dbReference>
<keyword evidence="1" id="KW-0472">Membrane</keyword>
<evidence type="ECO:0000259" key="2">
    <source>
        <dbReference type="Pfam" id="PF14258"/>
    </source>
</evidence>
<keyword evidence="1" id="KW-1133">Transmembrane helix</keyword>
<keyword evidence="1" id="KW-0812">Transmembrane</keyword>
<dbReference type="Pfam" id="PF14258">
    <property type="entry name" value="DUF4350"/>
    <property type="match status" value="1"/>
</dbReference>
<keyword evidence="4" id="KW-1185">Reference proteome</keyword>
<evidence type="ECO:0000313" key="4">
    <source>
        <dbReference type="Proteomes" id="UP000184109"/>
    </source>
</evidence>
<dbReference type="RefSeq" id="WP_073117857.1">
    <property type="nucleotide sequence ID" value="NZ_BMEN01000001.1"/>
</dbReference>
<accession>A0A1M5SCT5</accession>
<dbReference type="STRING" id="1195760.SAMN05444281_0244"/>
<evidence type="ECO:0000313" key="3">
    <source>
        <dbReference type="EMBL" id="SHH36344.1"/>
    </source>
</evidence>
<dbReference type="AlphaFoldDB" id="A0A1M5SCT5"/>
<feature type="domain" description="DUF4350" evidence="2">
    <location>
        <begin position="74"/>
        <end position="232"/>
    </location>
</feature>